<dbReference type="PROSITE" id="PS01227">
    <property type="entry name" value="UPF0012"/>
    <property type="match status" value="1"/>
</dbReference>
<reference evidence="3 4" key="1">
    <citation type="journal article" date="2014" name="Genome Announc.">
        <title>Draft Genome Sequence of Kocuria palustris PEL.</title>
        <authorList>
            <person name="Sharma G."/>
            <person name="Khatri I."/>
            <person name="Subramanian S."/>
        </authorList>
    </citation>
    <scope>NUCLEOTIDE SEQUENCE [LARGE SCALE GENOMIC DNA]</scope>
    <source>
        <strain evidence="3 4">PEL</strain>
    </source>
</reference>
<dbReference type="PANTHER" id="PTHR23088:SF27">
    <property type="entry name" value="DEAMINATED GLUTATHIONE AMIDASE"/>
    <property type="match status" value="1"/>
</dbReference>
<comment type="caution">
    <text evidence="3">The sequence shown here is derived from an EMBL/GenBank/DDBJ whole genome shotgun (WGS) entry which is preliminary data.</text>
</comment>
<accession>M2XWN2</accession>
<dbReference type="SUPFAM" id="SSF56317">
    <property type="entry name" value="Carbon-nitrogen hydrolase"/>
    <property type="match status" value="1"/>
</dbReference>
<organism evidence="3 4">
    <name type="scientific">Kocuria palustris PEL</name>
    <dbReference type="NCBI Taxonomy" id="1236550"/>
    <lineage>
        <taxon>Bacteria</taxon>
        <taxon>Bacillati</taxon>
        <taxon>Actinomycetota</taxon>
        <taxon>Actinomycetes</taxon>
        <taxon>Micrococcales</taxon>
        <taxon>Micrococcaceae</taxon>
        <taxon>Kocuria</taxon>
    </lineage>
</organism>
<dbReference type="InterPro" id="IPR036526">
    <property type="entry name" value="C-N_Hydrolase_sf"/>
</dbReference>
<dbReference type="InterPro" id="IPR001110">
    <property type="entry name" value="UPF0012_CS"/>
</dbReference>
<evidence type="ECO:0000256" key="1">
    <source>
        <dbReference type="ARBA" id="ARBA00010613"/>
    </source>
</evidence>
<feature type="domain" description="CN hydrolase" evidence="2">
    <location>
        <begin position="1"/>
        <end position="240"/>
    </location>
</feature>
<dbReference type="EMBL" id="ANHZ02000005">
    <property type="protein sequence ID" value="EME37228.1"/>
    <property type="molecule type" value="Genomic_DNA"/>
</dbReference>
<dbReference type="STRING" id="71999.KPaMU14_11420"/>
<dbReference type="RefSeq" id="WP_006214155.1">
    <property type="nucleotide sequence ID" value="NZ_ANHZ02000005.1"/>
</dbReference>
<dbReference type="PANTHER" id="PTHR23088">
    <property type="entry name" value="NITRILASE-RELATED"/>
    <property type="match status" value="1"/>
</dbReference>
<dbReference type="InterPro" id="IPR003010">
    <property type="entry name" value="C-N_Hydrolase"/>
</dbReference>
<dbReference type="Pfam" id="PF00795">
    <property type="entry name" value="CN_hydrolase"/>
    <property type="match status" value="1"/>
</dbReference>
<evidence type="ECO:0000259" key="2">
    <source>
        <dbReference type="PROSITE" id="PS50263"/>
    </source>
</evidence>
<dbReference type="AlphaFoldDB" id="M2XWN2"/>
<dbReference type="Gene3D" id="3.60.110.10">
    <property type="entry name" value="Carbon-nitrogen hydrolase"/>
    <property type="match status" value="1"/>
</dbReference>
<dbReference type="CDD" id="cd07581">
    <property type="entry name" value="nitrilase_3"/>
    <property type="match status" value="1"/>
</dbReference>
<gene>
    <name evidence="3" type="ORF">C884_02142</name>
</gene>
<evidence type="ECO:0000313" key="4">
    <source>
        <dbReference type="Proteomes" id="UP000009877"/>
    </source>
</evidence>
<keyword evidence="4" id="KW-1185">Reference proteome</keyword>
<name>M2XWN2_9MICC</name>
<comment type="similarity">
    <text evidence="1">Belongs to the carbon-nitrogen hydrolase superfamily. NIT1/NIT2 family.</text>
</comment>
<evidence type="ECO:0000313" key="3">
    <source>
        <dbReference type="EMBL" id="EME37228.1"/>
    </source>
</evidence>
<dbReference type="Proteomes" id="UP000009877">
    <property type="component" value="Unassembled WGS sequence"/>
</dbReference>
<protein>
    <submittedName>
        <fullName evidence="3">Amidase</fullName>
    </submittedName>
</protein>
<sequence length="273" mass="30023">MRLALAQIDPAPDVVANLATIRRHVTDAAARGADLVVFPEEAMLGVESGVKDRFAEIVAREWDTFVTSLQELAHQERIAIVAGAYEPSDDHRPYNTLVAVGADGSLLATYRKLHLYDAFSYQESERIRPGDAGTASIEVAGVRIGLSTCYDIRFPELYRALADDGAQLVLVPAAWFSGPDKVRHWETLLAARAIENTLWIAAADTFNDHTVGHSQVRDPLGGLTARVEEGERLLITQIDTRRVDEVRSTVPSLANRRFRPGSLAEQPLGQQQD</sequence>
<proteinExistence type="inferred from homology"/>
<dbReference type="PROSITE" id="PS50263">
    <property type="entry name" value="CN_HYDROLASE"/>
    <property type="match status" value="1"/>
</dbReference>